<reference evidence="1 3" key="2">
    <citation type="journal article" date="2018" name="Plant J.">
        <title>The Physcomitrella patens chromosome-scale assembly reveals moss genome structure and evolution.</title>
        <authorList>
            <person name="Lang D."/>
            <person name="Ullrich K.K."/>
            <person name="Murat F."/>
            <person name="Fuchs J."/>
            <person name="Jenkins J."/>
            <person name="Haas F.B."/>
            <person name="Piednoel M."/>
            <person name="Gundlach H."/>
            <person name="Van Bel M."/>
            <person name="Meyberg R."/>
            <person name="Vives C."/>
            <person name="Morata J."/>
            <person name="Symeonidi A."/>
            <person name="Hiss M."/>
            <person name="Muchero W."/>
            <person name="Kamisugi Y."/>
            <person name="Saleh O."/>
            <person name="Blanc G."/>
            <person name="Decker E.L."/>
            <person name="van Gessel N."/>
            <person name="Grimwood J."/>
            <person name="Hayes R.D."/>
            <person name="Graham S.W."/>
            <person name="Gunter L.E."/>
            <person name="McDaniel S.F."/>
            <person name="Hoernstein S.N.W."/>
            <person name="Larsson A."/>
            <person name="Li F.W."/>
            <person name="Perroud P.F."/>
            <person name="Phillips J."/>
            <person name="Ranjan P."/>
            <person name="Rokshar D.S."/>
            <person name="Rothfels C.J."/>
            <person name="Schneider L."/>
            <person name="Shu S."/>
            <person name="Stevenson D.W."/>
            <person name="Thummler F."/>
            <person name="Tillich M."/>
            <person name="Villarreal Aguilar J.C."/>
            <person name="Widiez T."/>
            <person name="Wong G.K."/>
            <person name="Wymore A."/>
            <person name="Zhang Y."/>
            <person name="Zimmer A.D."/>
            <person name="Quatrano R.S."/>
            <person name="Mayer K.F.X."/>
            <person name="Goodstein D."/>
            <person name="Casacuberta J.M."/>
            <person name="Vandepoele K."/>
            <person name="Reski R."/>
            <person name="Cuming A.C."/>
            <person name="Tuskan G.A."/>
            <person name="Maumus F."/>
            <person name="Salse J."/>
            <person name="Schmutz J."/>
            <person name="Rensing S.A."/>
        </authorList>
    </citation>
    <scope>NUCLEOTIDE SEQUENCE [LARGE SCALE GENOMIC DNA]</scope>
    <source>
        <strain evidence="2 3">cv. Gransden 2004</strain>
    </source>
</reference>
<dbReference type="InParanoid" id="A0A2K1LB85"/>
<protein>
    <submittedName>
        <fullName evidence="1 2">Uncharacterized protein</fullName>
    </submittedName>
</protein>
<keyword evidence="3" id="KW-1185">Reference proteome</keyword>
<dbReference type="PaxDb" id="3218-PP1S28_58V6.1"/>
<dbReference type="EMBL" id="ABEU02000001">
    <property type="protein sequence ID" value="PNR63289.1"/>
    <property type="molecule type" value="Genomic_DNA"/>
</dbReference>
<proteinExistence type="predicted"/>
<organism evidence="1">
    <name type="scientific">Physcomitrium patens</name>
    <name type="common">Spreading-leaved earth moss</name>
    <name type="synonym">Physcomitrella patens</name>
    <dbReference type="NCBI Taxonomy" id="3218"/>
    <lineage>
        <taxon>Eukaryota</taxon>
        <taxon>Viridiplantae</taxon>
        <taxon>Streptophyta</taxon>
        <taxon>Embryophyta</taxon>
        <taxon>Bryophyta</taxon>
        <taxon>Bryophytina</taxon>
        <taxon>Bryopsida</taxon>
        <taxon>Funariidae</taxon>
        <taxon>Funariales</taxon>
        <taxon>Funariaceae</taxon>
        <taxon>Physcomitrium</taxon>
    </lineage>
</organism>
<reference evidence="1 3" key="1">
    <citation type="journal article" date="2008" name="Science">
        <title>The Physcomitrella genome reveals evolutionary insights into the conquest of land by plants.</title>
        <authorList>
            <person name="Rensing S."/>
            <person name="Lang D."/>
            <person name="Zimmer A."/>
            <person name="Terry A."/>
            <person name="Salamov A."/>
            <person name="Shapiro H."/>
            <person name="Nishiyama T."/>
            <person name="Perroud P.-F."/>
            <person name="Lindquist E."/>
            <person name="Kamisugi Y."/>
            <person name="Tanahashi T."/>
            <person name="Sakakibara K."/>
            <person name="Fujita T."/>
            <person name="Oishi K."/>
            <person name="Shin-I T."/>
            <person name="Kuroki Y."/>
            <person name="Toyoda A."/>
            <person name="Suzuki Y."/>
            <person name="Hashimoto A."/>
            <person name="Yamaguchi K."/>
            <person name="Sugano A."/>
            <person name="Kohara Y."/>
            <person name="Fujiyama A."/>
            <person name="Anterola A."/>
            <person name="Aoki S."/>
            <person name="Ashton N."/>
            <person name="Barbazuk W.B."/>
            <person name="Barker E."/>
            <person name="Bennetzen J."/>
            <person name="Bezanilla M."/>
            <person name="Blankenship R."/>
            <person name="Cho S.H."/>
            <person name="Dutcher S."/>
            <person name="Estelle M."/>
            <person name="Fawcett J.A."/>
            <person name="Gundlach H."/>
            <person name="Hanada K."/>
            <person name="Heyl A."/>
            <person name="Hicks K.A."/>
            <person name="Hugh J."/>
            <person name="Lohr M."/>
            <person name="Mayer K."/>
            <person name="Melkozernov A."/>
            <person name="Murata T."/>
            <person name="Nelson D."/>
            <person name="Pils B."/>
            <person name="Prigge M."/>
            <person name="Reiss B."/>
            <person name="Renner T."/>
            <person name="Rombauts S."/>
            <person name="Rushton P."/>
            <person name="Sanderfoot A."/>
            <person name="Schween G."/>
            <person name="Shiu S.-H."/>
            <person name="Stueber K."/>
            <person name="Theodoulou F.L."/>
            <person name="Tu H."/>
            <person name="Van de Peer Y."/>
            <person name="Verrier P.J."/>
            <person name="Waters E."/>
            <person name="Wood A."/>
            <person name="Yang L."/>
            <person name="Cove D."/>
            <person name="Cuming A."/>
            <person name="Hasebe M."/>
            <person name="Lucas S."/>
            <person name="Mishler D.B."/>
            <person name="Reski R."/>
            <person name="Grigoriev I."/>
            <person name="Quatrano R.S."/>
            <person name="Boore J.L."/>
        </authorList>
    </citation>
    <scope>NUCLEOTIDE SEQUENCE [LARGE SCALE GENOMIC DNA]</scope>
    <source>
        <strain evidence="2 3">cv. Gransden 2004</strain>
    </source>
</reference>
<accession>A0A2K1LB85</accession>
<dbReference type="EnsemblPlants" id="Pp3c1_36910V3.1">
    <property type="protein sequence ID" value="Pp3c1_36910V3.1"/>
    <property type="gene ID" value="Pp3c1_36910"/>
</dbReference>
<dbReference type="AlphaFoldDB" id="A0A2K1LB85"/>
<evidence type="ECO:0000313" key="3">
    <source>
        <dbReference type="Proteomes" id="UP000006727"/>
    </source>
</evidence>
<evidence type="ECO:0000313" key="1">
    <source>
        <dbReference type="EMBL" id="PNR63289.1"/>
    </source>
</evidence>
<dbReference type="Gramene" id="Pp3c1_36910V3.1">
    <property type="protein sequence ID" value="Pp3c1_36910V3.1"/>
    <property type="gene ID" value="Pp3c1_36910"/>
</dbReference>
<evidence type="ECO:0000313" key="2">
    <source>
        <dbReference type="EnsemblPlants" id="Pp3c1_36910V3.1"/>
    </source>
</evidence>
<reference evidence="2" key="3">
    <citation type="submission" date="2020-12" db="UniProtKB">
        <authorList>
            <consortium name="EnsemblPlants"/>
        </authorList>
    </citation>
    <scope>IDENTIFICATION</scope>
</reference>
<dbReference type="Proteomes" id="UP000006727">
    <property type="component" value="Chromosome 1"/>
</dbReference>
<name>A0A2K1LB85_PHYPA</name>
<sequence>MSSHFVDQMIGLSGKLGLDVTLRGKGIMFGRYSCNYELEAGTCNHICRLRMAQIAVHRHQLVPACCMFVGASWLAAAGSGYTSPSVECRSYNEVGSIQARLSISRGFKCLCRLECKTQYHSWIGAALQEMSSTSSLDLQTIVLGLFLGIVS</sequence>
<gene>
    <name evidence="1" type="ORF">PHYPA_001714</name>
</gene>